<reference evidence="2" key="1">
    <citation type="submission" date="2015-03" db="EMBL/GenBank/DDBJ databases">
        <authorList>
            <consortium name="Pathogen Informatics"/>
        </authorList>
    </citation>
    <scope>NUCLEOTIDE SEQUENCE [LARGE SCALE GENOMIC DNA]</scope>
    <source>
        <strain evidence="2">K00500041</strain>
    </source>
</reference>
<gene>
    <name evidence="1" type="ORF">ERS007703_03876</name>
</gene>
<evidence type="ECO:0000313" key="2">
    <source>
        <dbReference type="Proteomes" id="UP000038802"/>
    </source>
</evidence>
<evidence type="ECO:0000313" key="1">
    <source>
        <dbReference type="EMBL" id="COW57686.1"/>
    </source>
</evidence>
<dbReference type="InterPro" id="IPR015057">
    <property type="entry name" value="Rv2632c-like"/>
</dbReference>
<dbReference type="Gene3D" id="3.30.160.240">
    <property type="entry name" value="Rv1738"/>
    <property type="match status" value="1"/>
</dbReference>
<dbReference type="STRING" id="115862.BBG46_09170"/>
<dbReference type="EMBL" id="CSAE01000586">
    <property type="protein sequence ID" value="COW57686.1"/>
    <property type="molecule type" value="Genomic_DNA"/>
</dbReference>
<dbReference type="SUPFAM" id="SSF143212">
    <property type="entry name" value="Rv2632c-like"/>
    <property type="match status" value="1"/>
</dbReference>
<dbReference type="Pfam" id="PF08962">
    <property type="entry name" value="Rv2632c-like"/>
    <property type="match status" value="1"/>
</dbReference>
<accession>A0A0U0RW45</accession>
<name>A0A0U0RW45_MYCTX</name>
<proteinExistence type="predicted"/>
<dbReference type="InterPro" id="IPR038070">
    <property type="entry name" value="Rv2632c-like_sf"/>
</dbReference>
<sequence>MWQTFRPWRTNDPSGRDFRPYRRAPARWSDLSVEVTPQSQGCIMTSELSLVATGKGSNIMCGDQSDHVLQHWTVDISIDEHEGLTRAKARLRWREKELVGVGLARLNPADRNVPEIGDELSVARALSDLGKRMLKVSTHDIEAVTHQPARLLY</sequence>
<dbReference type="Proteomes" id="UP000038802">
    <property type="component" value="Unassembled WGS sequence"/>
</dbReference>
<protein>
    <submittedName>
        <fullName evidence="1">Protein of uncharacterized function (DUF1876)</fullName>
    </submittedName>
</protein>
<dbReference type="AlphaFoldDB" id="A0A0U0RW45"/>
<organism evidence="1 2">
    <name type="scientific">Mycobacterium tuberculosis</name>
    <dbReference type="NCBI Taxonomy" id="1773"/>
    <lineage>
        <taxon>Bacteria</taxon>
        <taxon>Bacillati</taxon>
        <taxon>Actinomycetota</taxon>
        <taxon>Actinomycetes</taxon>
        <taxon>Mycobacteriales</taxon>
        <taxon>Mycobacteriaceae</taxon>
        <taxon>Mycobacterium</taxon>
        <taxon>Mycobacterium tuberculosis complex</taxon>
    </lineage>
</organism>